<accession>A0A0E0R555</accession>
<reference evidence="2" key="2">
    <citation type="submission" date="2015-06" db="UniProtKB">
        <authorList>
            <consortium name="EnsemblPlants"/>
        </authorList>
    </citation>
    <scope>IDENTIFICATION</scope>
</reference>
<evidence type="ECO:0000259" key="1">
    <source>
        <dbReference type="Pfam" id="PF22741"/>
    </source>
</evidence>
<dbReference type="InterPro" id="IPR055214">
    <property type="entry name" value="PTP-NADK"/>
</dbReference>
<feature type="domain" description="DSP-PTPase phosphatase fused to NAD+ Kinase" evidence="1">
    <location>
        <begin position="24"/>
        <end position="112"/>
    </location>
</feature>
<dbReference type="Gene3D" id="3.90.190.10">
    <property type="entry name" value="Protein tyrosine phosphatase superfamily"/>
    <property type="match status" value="1"/>
</dbReference>
<dbReference type="GO" id="GO:0006741">
    <property type="term" value="P:NADP+ biosynthetic process"/>
    <property type="evidence" value="ECO:0007669"/>
    <property type="project" value="TreeGrafter"/>
</dbReference>
<evidence type="ECO:0000313" key="3">
    <source>
        <dbReference type="Proteomes" id="UP000008022"/>
    </source>
</evidence>
<dbReference type="PANTHER" id="PTHR20275:SF6">
    <property type="entry name" value="NAD KINASE 2, CHLOROPLASTIC"/>
    <property type="match status" value="1"/>
</dbReference>
<dbReference type="SUPFAM" id="SSF52799">
    <property type="entry name" value="(Phosphotyrosine protein) phosphatases II"/>
    <property type="match status" value="1"/>
</dbReference>
<keyword evidence="3" id="KW-1185">Reference proteome</keyword>
<dbReference type="Pfam" id="PF22741">
    <property type="entry name" value="PTP-NADK"/>
    <property type="match status" value="1"/>
</dbReference>
<dbReference type="Proteomes" id="UP000008022">
    <property type="component" value="Unassembled WGS sequence"/>
</dbReference>
<sequence>MPDIMQVSQGLMVIPVQRYFQIGFRGGQFSGEKLEWLLSKGFKIIVDLWEEDVKDDLYLLAVQEAVSLGKIEVVNIPVEIGTAPSAKQVQRLTEVVSDSVKKPIYLHCQEGNVGASFDSDYILSVASGITNGKPSSNGASTSVEESLDHKNLLKGTKIVKYLLACMPLPSTFFLDGRELVIFYPVIVLQCRVLGGFIPTALTWEEEEADTLGQAGAGKKRLTGPRQKGGKETVFPLQLMHLKEGSDPYLPKIECYEHNHLITKVEGDEGDSSYTDWQYSILWCSWRLNGPSKCPMFAVYSNLPALIIPDDARSNVWVSFDGKRRQQLSRVDCSNIHESAPTPNYFEDI</sequence>
<dbReference type="GO" id="GO:0003951">
    <property type="term" value="F:NAD+ kinase activity"/>
    <property type="evidence" value="ECO:0007669"/>
    <property type="project" value="TreeGrafter"/>
</dbReference>
<evidence type="ECO:0000313" key="2">
    <source>
        <dbReference type="EnsemblPlants" id="ORUFI11G05360.3"/>
    </source>
</evidence>
<dbReference type="InterPro" id="IPR029021">
    <property type="entry name" value="Prot-tyrosine_phosphatase-like"/>
</dbReference>
<dbReference type="AlphaFoldDB" id="A0A0E0R555"/>
<dbReference type="EnsemblPlants" id="ORUFI11G05360.3">
    <property type="protein sequence ID" value="ORUFI11G05360.3"/>
    <property type="gene ID" value="ORUFI11G05360"/>
</dbReference>
<dbReference type="Gramene" id="ORUFI11G05360.3">
    <property type="protein sequence ID" value="ORUFI11G05360.3"/>
    <property type="gene ID" value="ORUFI11G05360"/>
</dbReference>
<name>A0A0E0R555_ORYRU</name>
<dbReference type="PANTHER" id="PTHR20275">
    <property type="entry name" value="NAD KINASE"/>
    <property type="match status" value="1"/>
</dbReference>
<protein>
    <recommendedName>
        <fullName evidence="1">DSP-PTPase phosphatase fused to NAD+ Kinase domain-containing protein</fullName>
    </recommendedName>
</protein>
<reference evidence="3" key="1">
    <citation type="submission" date="2013-06" db="EMBL/GenBank/DDBJ databases">
        <authorList>
            <person name="Zhao Q."/>
        </authorList>
    </citation>
    <scope>NUCLEOTIDE SEQUENCE</scope>
    <source>
        <strain evidence="3">cv. W1943</strain>
    </source>
</reference>
<organism evidence="2 3">
    <name type="scientific">Oryza rufipogon</name>
    <name type="common">Brownbeard rice</name>
    <name type="synonym">Asian wild rice</name>
    <dbReference type="NCBI Taxonomy" id="4529"/>
    <lineage>
        <taxon>Eukaryota</taxon>
        <taxon>Viridiplantae</taxon>
        <taxon>Streptophyta</taxon>
        <taxon>Embryophyta</taxon>
        <taxon>Tracheophyta</taxon>
        <taxon>Spermatophyta</taxon>
        <taxon>Magnoliopsida</taxon>
        <taxon>Liliopsida</taxon>
        <taxon>Poales</taxon>
        <taxon>Poaceae</taxon>
        <taxon>BOP clade</taxon>
        <taxon>Oryzoideae</taxon>
        <taxon>Oryzeae</taxon>
        <taxon>Oryzinae</taxon>
        <taxon>Oryza</taxon>
    </lineage>
</organism>
<proteinExistence type="predicted"/>